<organism evidence="1 2">
    <name type="scientific">Panagrolaimus sp. ES5</name>
    <dbReference type="NCBI Taxonomy" id="591445"/>
    <lineage>
        <taxon>Eukaryota</taxon>
        <taxon>Metazoa</taxon>
        <taxon>Ecdysozoa</taxon>
        <taxon>Nematoda</taxon>
        <taxon>Chromadorea</taxon>
        <taxon>Rhabditida</taxon>
        <taxon>Tylenchina</taxon>
        <taxon>Panagrolaimomorpha</taxon>
        <taxon>Panagrolaimoidea</taxon>
        <taxon>Panagrolaimidae</taxon>
        <taxon>Panagrolaimus</taxon>
    </lineage>
</organism>
<dbReference type="Proteomes" id="UP000887579">
    <property type="component" value="Unplaced"/>
</dbReference>
<proteinExistence type="predicted"/>
<reference evidence="2" key="1">
    <citation type="submission" date="2022-11" db="UniProtKB">
        <authorList>
            <consortium name="WormBaseParasite"/>
        </authorList>
    </citation>
    <scope>IDENTIFICATION</scope>
</reference>
<name>A0AC34F3C9_9BILA</name>
<accession>A0AC34F3C9</accession>
<evidence type="ECO:0000313" key="1">
    <source>
        <dbReference type="Proteomes" id="UP000887579"/>
    </source>
</evidence>
<sequence>MMILYCQIWKRNGNCFKAEKSYFRDSDCGDDAGSLVKLSNDSNSLDGVDLAFFDNIIDKNVATLLFPNLNFVRTDYYPSHSTAAMIKARIVANNSNGNMLDVENNLNRRITFFINNEIICNFPLGHPLPFTFKSDDITTISSYKICERNAAGTKSETEYHLTENQKKSLDVFEKDNKKTAACTRISRLFWIHTFENEYEKYNKFLEKVSSKHDGKLGCLCICMGPDYDNRQRRTVIKKGLSYGFENVAIIDVNTALYIDVLSQTQYSSEKNEVIFIIHNKNCYIWHKTKTGAKYINRCDSAPESIMLTLKEKAKFSKQSPILFHCINDPERKKYKDLFGNCKIMEYNKSINCANGSLVKAEIMAQNPKFQSLNTSTVFDKEITIKLDKNEVFTINANESLPFSKSIIIGKFGKEAVLQVMQRTKKVEEFGIHCDTFNLSFSADTNGIYTVTTTSMDISEACDSKSKTDMEAIVCVGIDLQRGEMEIYKNKKVLQKVVAANNDNKKRKIEFISTQAAELLNIFDMHKMQKHVKKIAVISDTIAKRKLYCQIWKRYGNTFKADKGYLRESGPGADNENLQKLKNDSNDLEDIDIVFVDSMINERLFQKIFPHLNYQCFKYLSQYAKAALNKSRIIINDPDVDIDDVENNLNRRISLLVDDIIINEIQNIHIL</sequence>
<dbReference type="WBParaSite" id="ES5_v2.g11364.t1">
    <property type="protein sequence ID" value="ES5_v2.g11364.t1"/>
    <property type="gene ID" value="ES5_v2.g11364"/>
</dbReference>
<protein>
    <submittedName>
        <fullName evidence="2">Uncharacterized protein</fullName>
    </submittedName>
</protein>
<evidence type="ECO:0000313" key="2">
    <source>
        <dbReference type="WBParaSite" id="ES5_v2.g11364.t1"/>
    </source>
</evidence>